<accession>A0AAD5YCW9</accession>
<gene>
    <name evidence="3" type="ORF">NLI96_g6488</name>
</gene>
<feature type="region of interest" description="Disordered" evidence="1">
    <location>
        <begin position="217"/>
        <end position="326"/>
    </location>
</feature>
<protein>
    <recommendedName>
        <fullName evidence="5">Mid2 domain-containing protein</fullName>
    </recommendedName>
</protein>
<evidence type="ECO:0000313" key="4">
    <source>
        <dbReference type="Proteomes" id="UP001212997"/>
    </source>
</evidence>
<feature type="compositionally biased region" description="Polar residues" evidence="1">
    <location>
        <begin position="478"/>
        <end position="488"/>
    </location>
</feature>
<keyword evidence="2" id="KW-0472">Membrane</keyword>
<feature type="transmembrane region" description="Helical" evidence="2">
    <location>
        <begin position="168"/>
        <end position="193"/>
    </location>
</feature>
<feature type="compositionally biased region" description="Low complexity" evidence="1">
    <location>
        <begin position="285"/>
        <end position="296"/>
    </location>
</feature>
<proteinExistence type="predicted"/>
<keyword evidence="2" id="KW-0812">Transmembrane</keyword>
<sequence length="538" mass="54458">MSSCVSSPTLTQYGEITTQVVTTSFSESVTTIGGGVTTILSTTCAPITSGNLTTSSCTVVETTSPLDPTVITTNVAIPITTIITSSTPTGTLYGTSCRNGGTPNQPPVTPPVTTPSSSSTSFSSSSSLSVSTMISTFRNGSVTTVTSTSVVPVSVAVTPTTSGSSVNIGAIVGGVVGGIAGLAIIIFLLRFFFFRKKPPFSGGDDLDDLDQFYENKHLSKPSHNRGSAGIDEAYGGSNPPMSPDPASSNRVSSPGGYSYNNAGVGSSTGVSGPQSDISSLNRGPSTGATTAMSGTSVYSPNPPQPMPGVGPGAQMSPGHFGPNGVPYGPGPVNPMFPMVAAVDPGMHRRGPSVGSGDANGNRQSYYSGPGSAPLSEGGSTLSSGGSFSANSRTPLTVANPTPTAGAAAAAAATAYPRDVKDRTIYLNDAGYQVRGTQNGPESSQAGSSSGPVIQHSDGGAVSPPPQPTPQQEIPAQVVQPQQDQSGPSSRRPFVHADSDFDERLAGSASPPPPRNPKRAEAEQDAERHEEAPPPAYEE</sequence>
<dbReference type="Proteomes" id="UP001212997">
    <property type="component" value="Unassembled WGS sequence"/>
</dbReference>
<evidence type="ECO:0000256" key="2">
    <source>
        <dbReference type="SAM" id="Phobius"/>
    </source>
</evidence>
<dbReference type="AlphaFoldDB" id="A0AAD5YCW9"/>
<evidence type="ECO:0000313" key="3">
    <source>
        <dbReference type="EMBL" id="KAJ3483187.1"/>
    </source>
</evidence>
<feature type="compositionally biased region" description="Polar residues" evidence="1">
    <location>
        <begin position="93"/>
        <end position="103"/>
    </location>
</feature>
<reference evidence="3" key="1">
    <citation type="submission" date="2022-07" db="EMBL/GenBank/DDBJ databases">
        <title>Genome Sequence of Physisporinus lineatus.</title>
        <authorList>
            <person name="Buettner E."/>
        </authorList>
    </citation>
    <scope>NUCLEOTIDE SEQUENCE</scope>
    <source>
        <strain evidence="3">VT162</strain>
    </source>
</reference>
<evidence type="ECO:0008006" key="5">
    <source>
        <dbReference type="Google" id="ProtNLM"/>
    </source>
</evidence>
<feature type="compositionally biased region" description="Pro residues" evidence="1">
    <location>
        <begin position="104"/>
        <end position="113"/>
    </location>
</feature>
<feature type="compositionally biased region" description="Basic and acidic residues" evidence="1">
    <location>
        <begin position="494"/>
        <end position="504"/>
    </location>
</feature>
<feature type="region of interest" description="Disordered" evidence="1">
    <location>
        <begin position="432"/>
        <end position="538"/>
    </location>
</feature>
<feature type="region of interest" description="Disordered" evidence="1">
    <location>
        <begin position="93"/>
        <end position="124"/>
    </location>
</feature>
<dbReference type="EMBL" id="JANAWD010000238">
    <property type="protein sequence ID" value="KAJ3483187.1"/>
    <property type="molecule type" value="Genomic_DNA"/>
</dbReference>
<feature type="region of interest" description="Disordered" evidence="1">
    <location>
        <begin position="346"/>
        <end position="400"/>
    </location>
</feature>
<name>A0AAD5YCW9_9APHY</name>
<comment type="caution">
    <text evidence="3">The sequence shown here is derived from an EMBL/GenBank/DDBJ whole genome shotgun (WGS) entry which is preliminary data.</text>
</comment>
<feature type="compositionally biased region" description="Polar residues" evidence="1">
    <location>
        <begin position="258"/>
        <end position="284"/>
    </location>
</feature>
<feature type="compositionally biased region" description="Low complexity" evidence="1">
    <location>
        <begin position="114"/>
        <end position="124"/>
    </location>
</feature>
<evidence type="ECO:0000256" key="1">
    <source>
        <dbReference type="SAM" id="MobiDB-lite"/>
    </source>
</evidence>
<keyword evidence="4" id="KW-1185">Reference proteome</keyword>
<feature type="compositionally biased region" description="Low complexity" evidence="1">
    <location>
        <begin position="375"/>
        <end position="391"/>
    </location>
</feature>
<feature type="compositionally biased region" description="Polar residues" evidence="1">
    <location>
        <begin position="434"/>
        <end position="451"/>
    </location>
</feature>
<keyword evidence="2" id="KW-1133">Transmembrane helix</keyword>
<organism evidence="3 4">
    <name type="scientific">Meripilus lineatus</name>
    <dbReference type="NCBI Taxonomy" id="2056292"/>
    <lineage>
        <taxon>Eukaryota</taxon>
        <taxon>Fungi</taxon>
        <taxon>Dikarya</taxon>
        <taxon>Basidiomycota</taxon>
        <taxon>Agaricomycotina</taxon>
        <taxon>Agaricomycetes</taxon>
        <taxon>Polyporales</taxon>
        <taxon>Meripilaceae</taxon>
        <taxon>Meripilus</taxon>
    </lineage>
</organism>
<feature type="compositionally biased region" description="Basic and acidic residues" evidence="1">
    <location>
        <begin position="517"/>
        <end position="531"/>
    </location>
</feature>